<comment type="caution">
    <text evidence="1">The sequence shown here is derived from an EMBL/GenBank/DDBJ whole genome shotgun (WGS) entry which is preliminary data.</text>
</comment>
<reference evidence="1 2" key="1">
    <citation type="submission" date="2023-07" db="EMBL/GenBank/DDBJ databases">
        <title>Functional and genomic diversity of the sorghum phyllosphere microbiome.</title>
        <authorList>
            <person name="Shade A."/>
        </authorList>
    </citation>
    <scope>NUCLEOTIDE SEQUENCE [LARGE SCALE GENOMIC DNA]</scope>
    <source>
        <strain evidence="1 2">SORGH_AS_1064</strain>
    </source>
</reference>
<proteinExistence type="predicted"/>
<dbReference type="Proteomes" id="UP001225072">
    <property type="component" value="Unassembled WGS sequence"/>
</dbReference>
<organism evidence="1 2">
    <name type="scientific">Chryseobacterium camelliae</name>
    <dbReference type="NCBI Taxonomy" id="1265445"/>
    <lineage>
        <taxon>Bacteria</taxon>
        <taxon>Pseudomonadati</taxon>
        <taxon>Bacteroidota</taxon>
        <taxon>Flavobacteriia</taxon>
        <taxon>Flavobacteriales</taxon>
        <taxon>Weeksellaceae</taxon>
        <taxon>Chryseobacterium group</taxon>
        <taxon>Chryseobacterium</taxon>
    </lineage>
</organism>
<evidence type="ECO:0000313" key="1">
    <source>
        <dbReference type="EMBL" id="MDQ1095188.1"/>
    </source>
</evidence>
<gene>
    <name evidence="1" type="ORF">QE404_000335</name>
</gene>
<name>A0ABU0TDP5_9FLAO</name>
<evidence type="ECO:0000313" key="2">
    <source>
        <dbReference type="Proteomes" id="UP001225072"/>
    </source>
</evidence>
<keyword evidence="2" id="KW-1185">Reference proteome</keyword>
<protein>
    <submittedName>
        <fullName evidence="1">Uncharacterized protein</fullName>
    </submittedName>
</protein>
<dbReference type="EMBL" id="JAUTAL010000001">
    <property type="protein sequence ID" value="MDQ1095188.1"/>
    <property type="molecule type" value="Genomic_DNA"/>
</dbReference>
<sequence length="46" mass="5693">MNVISSINTEDPFYDFRIFYREIIELKLEMRNRLIYLPSTFKNFTI</sequence>
<accession>A0ABU0TDP5</accession>